<feature type="domain" description="HTH araC/xylS-type" evidence="4">
    <location>
        <begin position="172"/>
        <end position="270"/>
    </location>
</feature>
<dbReference type="SMART" id="SM00342">
    <property type="entry name" value="HTH_ARAC"/>
    <property type="match status" value="1"/>
</dbReference>
<protein>
    <submittedName>
        <fullName evidence="5">Helix-turn-helix domain-containing protein</fullName>
    </submittedName>
</protein>
<evidence type="ECO:0000313" key="6">
    <source>
        <dbReference type="Proteomes" id="UP001304650"/>
    </source>
</evidence>
<dbReference type="AlphaFoldDB" id="A0AA96RJ69"/>
<dbReference type="EMBL" id="CP130319">
    <property type="protein sequence ID" value="WNR42979.1"/>
    <property type="molecule type" value="Genomic_DNA"/>
</dbReference>
<keyword evidence="6" id="KW-1185">Reference proteome</keyword>
<evidence type="ECO:0000313" key="5">
    <source>
        <dbReference type="EMBL" id="WNR42979.1"/>
    </source>
</evidence>
<dbReference type="RefSeq" id="WP_314796866.1">
    <property type="nucleotide sequence ID" value="NZ_CP130319.1"/>
</dbReference>
<evidence type="ECO:0000256" key="2">
    <source>
        <dbReference type="ARBA" id="ARBA00023125"/>
    </source>
</evidence>
<evidence type="ECO:0000259" key="4">
    <source>
        <dbReference type="PROSITE" id="PS01124"/>
    </source>
</evidence>
<dbReference type="PANTHER" id="PTHR43280">
    <property type="entry name" value="ARAC-FAMILY TRANSCRIPTIONAL REGULATOR"/>
    <property type="match status" value="1"/>
</dbReference>
<dbReference type="Pfam" id="PF12833">
    <property type="entry name" value="HTH_18"/>
    <property type="match status" value="1"/>
</dbReference>
<dbReference type="Gene3D" id="1.10.10.60">
    <property type="entry name" value="Homeodomain-like"/>
    <property type="match status" value="2"/>
</dbReference>
<dbReference type="GO" id="GO:0003700">
    <property type="term" value="F:DNA-binding transcription factor activity"/>
    <property type="evidence" value="ECO:0007669"/>
    <property type="project" value="InterPro"/>
</dbReference>
<dbReference type="Proteomes" id="UP001304650">
    <property type="component" value="Chromosome"/>
</dbReference>
<dbReference type="SUPFAM" id="SSF46689">
    <property type="entry name" value="Homeodomain-like"/>
    <property type="match status" value="2"/>
</dbReference>
<dbReference type="PANTHER" id="PTHR43280:SF2">
    <property type="entry name" value="HTH-TYPE TRANSCRIPTIONAL REGULATOR EXSA"/>
    <property type="match status" value="1"/>
</dbReference>
<keyword evidence="1" id="KW-0805">Transcription regulation</keyword>
<name>A0AA96RJ69_9BACL</name>
<dbReference type="PROSITE" id="PS01124">
    <property type="entry name" value="HTH_ARAC_FAMILY_2"/>
    <property type="match status" value="1"/>
</dbReference>
<keyword evidence="2" id="KW-0238">DNA-binding</keyword>
<dbReference type="SUPFAM" id="SSF51182">
    <property type="entry name" value="RmlC-like cupins"/>
    <property type="match status" value="1"/>
</dbReference>
<organism evidence="5 6">
    <name type="scientific">Paenibacillus roseopurpureus</name>
    <dbReference type="NCBI Taxonomy" id="2918901"/>
    <lineage>
        <taxon>Bacteria</taxon>
        <taxon>Bacillati</taxon>
        <taxon>Bacillota</taxon>
        <taxon>Bacilli</taxon>
        <taxon>Bacillales</taxon>
        <taxon>Paenibacillaceae</taxon>
        <taxon>Paenibacillus</taxon>
    </lineage>
</organism>
<evidence type="ECO:0000256" key="3">
    <source>
        <dbReference type="ARBA" id="ARBA00023163"/>
    </source>
</evidence>
<dbReference type="InterPro" id="IPR018060">
    <property type="entry name" value="HTH_AraC"/>
</dbReference>
<dbReference type="KEGG" id="proo:MJB10_17885"/>
<keyword evidence="3" id="KW-0804">Transcription</keyword>
<proteinExistence type="predicted"/>
<dbReference type="InterPro" id="IPR009057">
    <property type="entry name" value="Homeodomain-like_sf"/>
</dbReference>
<accession>A0AA96RJ69</accession>
<dbReference type="GO" id="GO:0043565">
    <property type="term" value="F:sequence-specific DNA binding"/>
    <property type="evidence" value="ECO:0007669"/>
    <property type="project" value="InterPro"/>
</dbReference>
<evidence type="ECO:0000256" key="1">
    <source>
        <dbReference type="ARBA" id="ARBA00023015"/>
    </source>
</evidence>
<dbReference type="InterPro" id="IPR011051">
    <property type="entry name" value="RmlC_Cupin_sf"/>
</dbReference>
<gene>
    <name evidence="5" type="ORF">MJB10_17885</name>
</gene>
<reference evidence="5" key="1">
    <citation type="submission" date="2022-02" db="EMBL/GenBank/DDBJ databases">
        <title>Paenibacillus sp. MBLB1832 Whole Genome Shotgun Sequencing.</title>
        <authorList>
            <person name="Hwang C.Y."/>
            <person name="Cho E.-S."/>
            <person name="Seo M.-J."/>
        </authorList>
    </citation>
    <scope>NUCLEOTIDE SEQUENCE</scope>
    <source>
        <strain evidence="5">MBLB1832</strain>
    </source>
</reference>
<sequence length="278" mass="32669">MNNNASMKEQFGLSIVNIVRSSYTRLKIRDIKKNQWVLSHVVKGQLTMETGGISYNVRAGQVMVHPPHIEFSEYNPSSGIHQVLFLDVTLSEHLDLFRMYPIPPVITLVDEASFTRCFQELNSYWNQPDKAFRNVYIGAGILELIKLLLNSWESDGFPSRPEQLNSTEDRFMEVIQYMQTHLRRKISREELSSLLHLHPNYFDKLFYKHFHQTPMHMLRMLRLRKAQSLLETSDITLEQIAGECGLVDAAYFAKWFKKQCRETPGQYRTRMKISKRMY</sequence>